<dbReference type="AlphaFoldDB" id="A0A8H7DCW2"/>
<accession>A0A8H7DCW2</accession>
<dbReference type="Proteomes" id="UP000623467">
    <property type="component" value="Unassembled WGS sequence"/>
</dbReference>
<dbReference type="EMBL" id="JACAZH010000005">
    <property type="protein sequence ID" value="KAF7367483.1"/>
    <property type="molecule type" value="Genomic_DNA"/>
</dbReference>
<comment type="caution">
    <text evidence="1">The sequence shown here is derived from an EMBL/GenBank/DDBJ whole genome shotgun (WGS) entry which is preliminary data.</text>
</comment>
<gene>
    <name evidence="1" type="ORF">MSAN_00811200</name>
</gene>
<keyword evidence="2" id="KW-1185">Reference proteome</keyword>
<protein>
    <submittedName>
        <fullName evidence="1">Uncharacterized protein</fullName>
    </submittedName>
</protein>
<reference evidence="1" key="1">
    <citation type="submission" date="2020-05" db="EMBL/GenBank/DDBJ databases">
        <title>Mycena genomes resolve the evolution of fungal bioluminescence.</title>
        <authorList>
            <person name="Tsai I.J."/>
        </authorList>
    </citation>
    <scope>NUCLEOTIDE SEQUENCE</scope>
    <source>
        <strain evidence="1">160909Yilan</strain>
    </source>
</reference>
<dbReference type="OrthoDB" id="10051892at2759"/>
<evidence type="ECO:0000313" key="2">
    <source>
        <dbReference type="Proteomes" id="UP000623467"/>
    </source>
</evidence>
<proteinExistence type="predicted"/>
<name>A0A8H7DCW2_9AGAR</name>
<organism evidence="1 2">
    <name type="scientific">Mycena sanguinolenta</name>
    <dbReference type="NCBI Taxonomy" id="230812"/>
    <lineage>
        <taxon>Eukaryota</taxon>
        <taxon>Fungi</taxon>
        <taxon>Dikarya</taxon>
        <taxon>Basidiomycota</taxon>
        <taxon>Agaricomycotina</taxon>
        <taxon>Agaricomycetes</taxon>
        <taxon>Agaricomycetidae</taxon>
        <taxon>Agaricales</taxon>
        <taxon>Marasmiineae</taxon>
        <taxon>Mycenaceae</taxon>
        <taxon>Mycena</taxon>
    </lineage>
</organism>
<sequence length="209" mass="23764">MAQTARYTGTPREAYTPRYRRSLRRKVCRLKHCSAYLANRSETIAGIITARICADHFERVIIIDPEIEDPEKPKTRILQYNASHVFLSLFVEGARRLWSNFDAEMIAVGGRFNIADTQIHYSGIPLLNPYHDYLPGQFPRTLNMRRSLAQKVLHRLLMSSNVTRLAGTVRGVRATEDRTSIETVTVRQLDGSHLSLDNVALVAGQFKPL</sequence>
<evidence type="ECO:0000313" key="1">
    <source>
        <dbReference type="EMBL" id="KAF7367483.1"/>
    </source>
</evidence>